<comment type="caution">
    <text evidence="2">The sequence shown here is derived from an EMBL/GenBank/DDBJ whole genome shotgun (WGS) entry which is preliminary data.</text>
</comment>
<dbReference type="InterPro" id="IPR011697">
    <property type="entry name" value="Peptidase_C26"/>
</dbReference>
<gene>
    <name evidence="2" type="ORF">GCM10022212_34680</name>
</gene>
<proteinExistence type="predicted"/>
<accession>A0ABP7TXX5</accession>
<dbReference type="PANTHER" id="PTHR43235:SF1">
    <property type="entry name" value="GLUTAMINE AMIDOTRANSFERASE PB2B2.05-RELATED"/>
    <property type="match status" value="1"/>
</dbReference>
<dbReference type="RefSeq" id="WP_344765286.1">
    <property type="nucleotide sequence ID" value="NZ_BAAAZE010000014.1"/>
</dbReference>
<keyword evidence="3" id="KW-1185">Reference proteome</keyword>
<reference evidence="3" key="1">
    <citation type="journal article" date="2019" name="Int. J. Syst. Evol. Microbiol.">
        <title>The Global Catalogue of Microorganisms (GCM) 10K type strain sequencing project: providing services to taxonomists for standard genome sequencing and annotation.</title>
        <authorList>
            <consortium name="The Broad Institute Genomics Platform"/>
            <consortium name="The Broad Institute Genome Sequencing Center for Infectious Disease"/>
            <person name="Wu L."/>
            <person name="Ma J."/>
        </authorList>
    </citation>
    <scope>NUCLEOTIDE SEQUENCE [LARGE SCALE GENOMIC DNA]</scope>
    <source>
        <strain evidence="3">JCM 16673</strain>
    </source>
</reference>
<dbReference type="Pfam" id="PF07722">
    <property type="entry name" value="Peptidase_C26"/>
    <property type="match status" value="1"/>
</dbReference>
<dbReference type="Proteomes" id="UP001501353">
    <property type="component" value="Unassembled WGS sequence"/>
</dbReference>
<sequence length="326" mass="36223">MPIPPEQNTTASSPPPADPPLSSATAPPALREPLPWERAQNETPWTHSLNVLGARIRALTDRIGKKLSHRTLKIGVSARIFHPEVGAKGLRGKTLQYLEESIAHWVMSRDVMVFMIPTVNTNGLLHPSNIRLRDYAKHLDGLVLQGGADVSPQSYSELATRPEWSGDRARDMYELELLHEFIEADKPVLGICRGCQLINVAFGGTLYQDIASDVPAAIAHVNDLYDSNRHTVRFPDGSSLRKLFATQTSPLVNSIHHQAVRDVGRELNVEAVSGEDNIIEAIRYRKAAFVMGLQWHPEFHRAGGVELLDCTPILDSFLRAARETRF</sequence>
<dbReference type="InterPro" id="IPR044668">
    <property type="entry name" value="PuuD-like"/>
</dbReference>
<evidence type="ECO:0000256" key="1">
    <source>
        <dbReference type="SAM" id="MobiDB-lite"/>
    </source>
</evidence>
<protein>
    <recommendedName>
        <fullName evidence="4">Gamma-glutamyl-gamma-aminobutyrate hydrolase</fullName>
    </recommendedName>
</protein>
<feature type="compositionally biased region" description="Low complexity" evidence="1">
    <location>
        <begin position="20"/>
        <end position="29"/>
    </location>
</feature>
<dbReference type="InterPro" id="IPR029062">
    <property type="entry name" value="Class_I_gatase-like"/>
</dbReference>
<name>A0ABP7TXX5_9BURK</name>
<evidence type="ECO:0008006" key="4">
    <source>
        <dbReference type="Google" id="ProtNLM"/>
    </source>
</evidence>
<dbReference type="Gene3D" id="3.40.50.880">
    <property type="match status" value="1"/>
</dbReference>
<evidence type="ECO:0000313" key="3">
    <source>
        <dbReference type="Proteomes" id="UP001501353"/>
    </source>
</evidence>
<feature type="region of interest" description="Disordered" evidence="1">
    <location>
        <begin position="1"/>
        <end position="29"/>
    </location>
</feature>
<dbReference type="PROSITE" id="PS51273">
    <property type="entry name" value="GATASE_TYPE_1"/>
    <property type="match status" value="1"/>
</dbReference>
<evidence type="ECO:0000313" key="2">
    <source>
        <dbReference type="EMBL" id="GAA4032737.1"/>
    </source>
</evidence>
<dbReference type="PANTHER" id="PTHR43235">
    <property type="entry name" value="GLUTAMINE AMIDOTRANSFERASE PB2B2.05-RELATED"/>
    <property type="match status" value="1"/>
</dbReference>
<dbReference type="EMBL" id="BAAAZE010000014">
    <property type="protein sequence ID" value="GAA4032737.1"/>
    <property type="molecule type" value="Genomic_DNA"/>
</dbReference>
<organism evidence="2 3">
    <name type="scientific">Actimicrobium antarcticum</name>
    <dbReference type="NCBI Taxonomy" id="1051899"/>
    <lineage>
        <taxon>Bacteria</taxon>
        <taxon>Pseudomonadati</taxon>
        <taxon>Pseudomonadota</taxon>
        <taxon>Betaproteobacteria</taxon>
        <taxon>Burkholderiales</taxon>
        <taxon>Oxalobacteraceae</taxon>
        <taxon>Actimicrobium</taxon>
    </lineage>
</organism>
<dbReference type="CDD" id="cd01745">
    <property type="entry name" value="GATase1_2"/>
    <property type="match status" value="1"/>
</dbReference>
<dbReference type="SUPFAM" id="SSF52317">
    <property type="entry name" value="Class I glutamine amidotransferase-like"/>
    <property type="match status" value="1"/>
</dbReference>